<proteinExistence type="predicted"/>
<keyword evidence="2" id="KW-1185">Reference proteome</keyword>
<dbReference type="EMBL" id="CM044705">
    <property type="protein sequence ID" value="KAI5660698.1"/>
    <property type="molecule type" value="Genomic_DNA"/>
</dbReference>
<gene>
    <name evidence="1" type="ORF">M9H77_20021</name>
</gene>
<sequence>MDPLCEFCGVVRAVVYCRSDAAKLCLHCDSCVHSANSLSRRHERSLICDKCNSQPATIRCIEDKISLCQGCNWNGNGCSGPGHHRQKLSFYSGCPSLAEFSRIWSSVLDLPIPTNFDSTTNYSTLNINENSTINSCSEPKGGNEGPPIGLVANRLNELASCVKFEPWITPPPPPPAVIPPNTNYVHAPFLTEESGIPKDGSPNAKDLGIHEGDDGLCEGVDLDDVALMLENTGYDMLGNPEVNSRYCREDGALGCLTMEKNLSVTESNSQVENALEASSSGQQDCLGFQSSRICSSANLIQNLSASSNCLLMNPGSNRNIGLGFPPGQVHSSISLSLSNITGESSAADYQDCGLSPVFLTGESPWEPSLEASCPQARDKAKMRYNEKKKTRTFGKQIRYASRKARADTRRRVKGRFVKAGEAYDYDPLVTRDF</sequence>
<dbReference type="Proteomes" id="UP001060085">
    <property type="component" value="Linkage Group LG05"/>
</dbReference>
<comment type="caution">
    <text evidence="1">The sequence shown here is derived from an EMBL/GenBank/DDBJ whole genome shotgun (WGS) entry which is preliminary data.</text>
</comment>
<name>A0ACC0AMP8_CATRO</name>
<protein>
    <submittedName>
        <fullName evidence="1">Uncharacterized protein</fullName>
    </submittedName>
</protein>
<organism evidence="1 2">
    <name type="scientific">Catharanthus roseus</name>
    <name type="common">Madagascar periwinkle</name>
    <name type="synonym">Vinca rosea</name>
    <dbReference type="NCBI Taxonomy" id="4058"/>
    <lineage>
        <taxon>Eukaryota</taxon>
        <taxon>Viridiplantae</taxon>
        <taxon>Streptophyta</taxon>
        <taxon>Embryophyta</taxon>
        <taxon>Tracheophyta</taxon>
        <taxon>Spermatophyta</taxon>
        <taxon>Magnoliopsida</taxon>
        <taxon>eudicotyledons</taxon>
        <taxon>Gunneridae</taxon>
        <taxon>Pentapetalae</taxon>
        <taxon>asterids</taxon>
        <taxon>lamiids</taxon>
        <taxon>Gentianales</taxon>
        <taxon>Apocynaceae</taxon>
        <taxon>Rauvolfioideae</taxon>
        <taxon>Vinceae</taxon>
        <taxon>Catharanthinae</taxon>
        <taxon>Catharanthus</taxon>
    </lineage>
</organism>
<reference evidence="2" key="1">
    <citation type="journal article" date="2023" name="Nat. Plants">
        <title>Single-cell RNA sequencing provides a high-resolution roadmap for understanding the multicellular compartmentation of specialized metabolism.</title>
        <authorList>
            <person name="Sun S."/>
            <person name="Shen X."/>
            <person name="Li Y."/>
            <person name="Li Y."/>
            <person name="Wang S."/>
            <person name="Li R."/>
            <person name="Zhang H."/>
            <person name="Shen G."/>
            <person name="Guo B."/>
            <person name="Wei J."/>
            <person name="Xu J."/>
            <person name="St-Pierre B."/>
            <person name="Chen S."/>
            <person name="Sun C."/>
        </authorList>
    </citation>
    <scope>NUCLEOTIDE SEQUENCE [LARGE SCALE GENOMIC DNA]</scope>
</reference>
<evidence type="ECO:0000313" key="2">
    <source>
        <dbReference type="Proteomes" id="UP001060085"/>
    </source>
</evidence>
<accession>A0ACC0AMP8</accession>
<evidence type="ECO:0000313" key="1">
    <source>
        <dbReference type="EMBL" id="KAI5660698.1"/>
    </source>
</evidence>